<dbReference type="EMBL" id="GFPF01004472">
    <property type="protein sequence ID" value="MAA15618.1"/>
    <property type="molecule type" value="Transcribed_RNA"/>
</dbReference>
<evidence type="ECO:0000313" key="3">
    <source>
        <dbReference type="EMBL" id="MAA15618.1"/>
    </source>
</evidence>
<evidence type="ECO:0000256" key="1">
    <source>
        <dbReference type="SAM" id="MobiDB-lite"/>
    </source>
</evidence>
<name>A0A224YD37_9ACAR</name>
<feature type="chain" id="PRO_5013166549" evidence="2">
    <location>
        <begin position="18"/>
        <end position="159"/>
    </location>
</feature>
<keyword evidence="2" id="KW-0732">Signal</keyword>
<sequence>MHPAYAITAVLVHMVTAFPGQPMQEGPPIERNPDCNGTKSENYTYQSCTTVCGGDEAIIEPPGRRCWLKTEAQPGPVERSSEDKVEKVGYCDNDGKCVETLAKGENQGNGETEEKGENEETEANGETNGSRGAEQNGETNLSGENKEKEKNENENTHVE</sequence>
<organism evidence="3">
    <name type="scientific">Rhipicephalus zambeziensis</name>
    <dbReference type="NCBI Taxonomy" id="60191"/>
    <lineage>
        <taxon>Eukaryota</taxon>
        <taxon>Metazoa</taxon>
        <taxon>Ecdysozoa</taxon>
        <taxon>Arthropoda</taxon>
        <taxon>Chelicerata</taxon>
        <taxon>Arachnida</taxon>
        <taxon>Acari</taxon>
        <taxon>Parasitiformes</taxon>
        <taxon>Ixodida</taxon>
        <taxon>Ixodoidea</taxon>
        <taxon>Ixodidae</taxon>
        <taxon>Rhipicephalinae</taxon>
        <taxon>Rhipicephalus</taxon>
        <taxon>Rhipicephalus</taxon>
    </lineage>
</organism>
<proteinExistence type="predicted"/>
<reference evidence="3" key="1">
    <citation type="journal article" date="2017" name="Parasit. Vectors">
        <title>Sialotranscriptomics of Rhipicephalus zambeziensis reveals intricate expression profiles of secretory proteins and suggests tight temporal transcriptional regulation during blood-feeding.</title>
        <authorList>
            <person name="de Castro M.H."/>
            <person name="de Klerk D."/>
            <person name="Pienaar R."/>
            <person name="Rees D.J.G."/>
            <person name="Mans B.J."/>
        </authorList>
    </citation>
    <scope>NUCLEOTIDE SEQUENCE</scope>
    <source>
        <tissue evidence="3">Salivary glands</tissue>
    </source>
</reference>
<feature type="region of interest" description="Disordered" evidence="1">
    <location>
        <begin position="101"/>
        <end position="159"/>
    </location>
</feature>
<evidence type="ECO:0000256" key="2">
    <source>
        <dbReference type="SAM" id="SignalP"/>
    </source>
</evidence>
<feature type="compositionally biased region" description="Acidic residues" evidence="1">
    <location>
        <begin position="114"/>
        <end position="123"/>
    </location>
</feature>
<feature type="compositionally biased region" description="Basic and acidic residues" evidence="1">
    <location>
        <begin position="144"/>
        <end position="159"/>
    </location>
</feature>
<protein>
    <submittedName>
        <fullName evidence="3">Mucin</fullName>
    </submittedName>
</protein>
<feature type="signal peptide" evidence="2">
    <location>
        <begin position="1"/>
        <end position="17"/>
    </location>
</feature>
<dbReference type="AlphaFoldDB" id="A0A224YD37"/>
<accession>A0A224YD37</accession>